<feature type="non-terminal residue" evidence="14">
    <location>
        <position position="246"/>
    </location>
</feature>
<dbReference type="GO" id="GO:0005886">
    <property type="term" value="C:plasma membrane"/>
    <property type="evidence" value="ECO:0007669"/>
    <property type="project" value="UniProtKB-SubCell"/>
</dbReference>
<dbReference type="GO" id="GO:0004673">
    <property type="term" value="F:protein histidine kinase activity"/>
    <property type="evidence" value="ECO:0007669"/>
    <property type="project" value="UniProtKB-EC"/>
</dbReference>
<evidence type="ECO:0000256" key="6">
    <source>
        <dbReference type="ARBA" id="ARBA00022679"/>
    </source>
</evidence>
<evidence type="ECO:0000256" key="5">
    <source>
        <dbReference type="ARBA" id="ARBA00022553"/>
    </source>
</evidence>
<keyword evidence="9" id="KW-0067">ATP-binding</keyword>
<dbReference type="SUPFAM" id="SSF158472">
    <property type="entry name" value="HAMP domain-like"/>
    <property type="match status" value="1"/>
</dbReference>
<sequence>MKLRTKLVLVSATVLFLASGLSGAAMMVDTLRFHEVQAAESGRAQLTAAANAIGSQMESSRILEYGEVTRTAYFHFLLDKYDASRFLLLENDIVLCNQTDYEFVEGGTEGWNGEEVQSLIQKTDGRHLLICGRRIPMETTDAYSLVMIQDISGIYQDALRRIPVLAAICLEASLAASAALSLLARRLLSPLEQLRCAAVRISEGDMSCRARISGHDEITALACAFNHMADRVEEQMELLNRAAEQR</sequence>
<reference evidence="14" key="2">
    <citation type="submission" date="2021-04" db="EMBL/GenBank/DDBJ databases">
        <authorList>
            <person name="Gilroy R."/>
        </authorList>
    </citation>
    <scope>NUCLEOTIDE SEQUENCE</scope>
    <source>
        <strain evidence="14">ChiBcec1-1630</strain>
    </source>
</reference>
<protein>
    <recommendedName>
        <fullName evidence="3">histidine kinase</fullName>
        <ecNumber evidence="3">2.7.13.3</ecNumber>
    </recommendedName>
</protein>
<reference evidence="14" key="1">
    <citation type="journal article" date="2021" name="PeerJ">
        <title>Extensive microbial diversity within the chicken gut microbiome revealed by metagenomics and culture.</title>
        <authorList>
            <person name="Gilroy R."/>
            <person name="Ravi A."/>
            <person name="Getino M."/>
            <person name="Pursley I."/>
            <person name="Horton D.L."/>
            <person name="Alikhan N.F."/>
            <person name="Baker D."/>
            <person name="Gharbi K."/>
            <person name="Hall N."/>
            <person name="Watson M."/>
            <person name="Adriaenssens E.M."/>
            <person name="Foster-Nyarko E."/>
            <person name="Jarju S."/>
            <person name="Secka A."/>
            <person name="Antonio M."/>
            <person name="Oren A."/>
            <person name="Chaudhuri R.R."/>
            <person name="La Ragione R."/>
            <person name="Hildebrand F."/>
            <person name="Pallen M.J."/>
        </authorList>
    </citation>
    <scope>NUCLEOTIDE SEQUENCE</scope>
    <source>
        <strain evidence="14">ChiBcec1-1630</strain>
    </source>
</reference>
<dbReference type="GO" id="GO:0000160">
    <property type="term" value="P:phosphorelay signal transduction system"/>
    <property type="evidence" value="ECO:0007669"/>
    <property type="project" value="UniProtKB-KW"/>
</dbReference>
<dbReference type="PANTHER" id="PTHR45528">
    <property type="entry name" value="SENSOR HISTIDINE KINASE CPXA"/>
    <property type="match status" value="1"/>
</dbReference>
<evidence type="ECO:0000256" key="1">
    <source>
        <dbReference type="ARBA" id="ARBA00000085"/>
    </source>
</evidence>
<feature type="signal peptide" evidence="12">
    <location>
        <begin position="1"/>
        <end position="24"/>
    </location>
</feature>
<comment type="caution">
    <text evidence="14">The sequence shown here is derived from an EMBL/GenBank/DDBJ whole genome shotgun (WGS) entry which is preliminary data.</text>
</comment>
<evidence type="ECO:0000256" key="9">
    <source>
        <dbReference type="ARBA" id="ARBA00022840"/>
    </source>
</evidence>
<dbReference type="Proteomes" id="UP000823922">
    <property type="component" value="Unassembled WGS sequence"/>
</dbReference>
<keyword evidence="12" id="KW-0732">Signal</keyword>
<keyword evidence="6" id="KW-0808">Transferase</keyword>
<keyword evidence="5" id="KW-0597">Phosphoprotein</keyword>
<evidence type="ECO:0000256" key="10">
    <source>
        <dbReference type="ARBA" id="ARBA00023012"/>
    </source>
</evidence>
<keyword evidence="7" id="KW-0547">Nucleotide-binding</keyword>
<organism evidence="14 15">
    <name type="scientific">Candidatus Eisenbergiella intestinigallinarum</name>
    <dbReference type="NCBI Taxonomy" id="2838549"/>
    <lineage>
        <taxon>Bacteria</taxon>
        <taxon>Bacillati</taxon>
        <taxon>Bacillota</taxon>
        <taxon>Clostridia</taxon>
        <taxon>Lachnospirales</taxon>
        <taxon>Lachnospiraceae</taxon>
        <taxon>Eisenbergiella</taxon>
    </lineage>
</organism>
<dbReference type="PANTHER" id="PTHR45528:SF1">
    <property type="entry name" value="SENSOR HISTIDINE KINASE CPXA"/>
    <property type="match status" value="1"/>
</dbReference>
<keyword evidence="4" id="KW-1003">Cell membrane</keyword>
<dbReference type="GO" id="GO:0005524">
    <property type="term" value="F:ATP binding"/>
    <property type="evidence" value="ECO:0007669"/>
    <property type="project" value="UniProtKB-KW"/>
</dbReference>
<keyword evidence="8" id="KW-0418">Kinase</keyword>
<feature type="domain" description="HAMP" evidence="13">
    <location>
        <begin position="185"/>
        <end position="237"/>
    </location>
</feature>
<evidence type="ECO:0000313" key="15">
    <source>
        <dbReference type="Proteomes" id="UP000823922"/>
    </source>
</evidence>
<accession>A0A9D2TT81</accession>
<comment type="catalytic activity">
    <reaction evidence="1">
        <text>ATP + protein L-histidine = ADP + protein N-phospho-L-histidine.</text>
        <dbReference type="EC" id="2.7.13.3"/>
    </reaction>
</comment>
<gene>
    <name evidence="14" type="ORF">H9926_07335</name>
</gene>
<evidence type="ECO:0000256" key="7">
    <source>
        <dbReference type="ARBA" id="ARBA00022741"/>
    </source>
</evidence>
<evidence type="ECO:0000256" key="8">
    <source>
        <dbReference type="ARBA" id="ARBA00022777"/>
    </source>
</evidence>
<evidence type="ECO:0000313" key="14">
    <source>
        <dbReference type="EMBL" id="HJC87809.1"/>
    </source>
</evidence>
<feature type="chain" id="PRO_5038538709" description="histidine kinase" evidence="12">
    <location>
        <begin position="25"/>
        <end position="246"/>
    </location>
</feature>
<evidence type="ECO:0000256" key="4">
    <source>
        <dbReference type="ARBA" id="ARBA00022475"/>
    </source>
</evidence>
<keyword evidence="11" id="KW-0472">Membrane</keyword>
<dbReference type="EC" id="2.7.13.3" evidence="3"/>
<dbReference type="Gene3D" id="6.10.340.10">
    <property type="match status" value="1"/>
</dbReference>
<evidence type="ECO:0000256" key="3">
    <source>
        <dbReference type="ARBA" id="ARBA00012438"/>
    </source>
</evidence>
<proteinExistence type="predicted"/>
<evidence type="ECO:0000256" key="11">
    <source>
        <dbReference type="ARBA" id="ARBA00023136"/>
    </source>
</evidence>
<dbReference type="Pfam" id="PF00672">
    <property type="entry name" value="HAMP"/>
    <property type="match status" value="1"/>
</dbReference>
<dbReference type="CDD" id="cd06225">
    <property type="entry name" value="HAMP"/>
    <property type="match status" value="1"/>
</dbReference>
<evidence type="ECO:0000259" key="13">
    <source>
        <dbReference type="PROSITE" id="PS50885"/>
    </source>
</evidence>
<dbReference type="InterPro" id="IPR050398">
    <property type="entry name" value="HssS/ArlS-like"/>
</dbReference>
<evidence type="ECO:0000256" key="12">
    <source>
        <dbReference type="SAM" id="SignalP"/>
    </source>
</evidence>
<dbReference type="EMBL" id="DWVS01000186">
    <property type="protein sequence ID" value="HJC87809.1"/>
    <property type="molecule type" value="Genomic_DNA"/>
</dbReference>
<dbReference type="InterPro" id="IPR003660">
    <property type="entry name" value="HAMP_dom"/>
</dbReference>
<dbReference type="AlphaFoldDB" id="A0A9D2TT81"/>
<comment type="subcellular location">
    <subcellularLocation>
        <location evidence="2">Cell membrane</location>
        <topology evidence="2">Multi-pass membrane protein</topology>
    </subcellularLocation>
</comment>
<evidence type="ECO:0000256" key="2">
    <source>
        <dbReference type="ARBA" id="ARBA00004651"/>
    </source>
</evidence>
<dbReference type="PROSITE" id="PS50885">
    <property type="entry name" value="HAMP"/>
    <property type="match status" value="1"/>
</dbReference>
<dbReference type="SMART" id="SM00304">
    <property type="entry name" value="HAMP"/>
    <property type="match status" value="1"/>
</dbReference>
<name>A0A9D2TT81_9FIRM</name>
<keyword evidence="10" id="KW-0902">Two-component regulatory system</keyword>